<keyword evidence="3" id="KW-0680">Restriction system</keyword>
<dbReference type="OrthoDB" id="2030167at2"/>
<protein>
    <submittedName>
        <fullName evidence="4">DNA methyltransferase</fullName>
    </submittedName>
</protein>
<evidence type="ECO:0000256" key="1">
    <source>
        <dbReference type="ARBA" id="ARBA00022603"/>
    </source>
</evidence>
<dbReference type="AlphaFoldDB" id="A0A3Q9QQY2"/>
<proteinExistence type="predicted"/>
<dbReference type="Proteomes" id="UP000282892">
    <property type="component" value="Chromosome"/>
</dbReference>
<dbReference type="RefSeq" id="WP_127485880.1">
    <property type="nucleotide sequence ID" value="NZ_CP022572.1"/>
</dbReference>
<dbReference type="InterPro" id="IPR029063">
    <property type="entry name" value="SAM-dependent_MTases_sf"/>
</dbReference>
<dbReference type="KEGG" id="nmk:CHR53_07170"/>
<keyword evidence="2 4" id="KW-0808">Transferase</keyword>
<organism evidence="4 5">
    <name type="scientific">Neobacillus mesonae</name>
    <dbReference type="NCBI Taxonomy" id="1193713"/>
    <lineage>
        <taxon>Bacteria</taxon>
        <taxon>Bacillati</taxon>
        <taxon>Bacillota</taxon>
        <taxon>Bacilli</taxon>
        <taxon>Bacillales</taxon>
        <taxon>Bacillaceae</taxon>
        <taxon>Neobacillus</taxon>
    </lineage>
</organism>
<name>A0A3Q9QQY2_9BACI</name>
<accession>A0A3Q9QQY2</accession>
<dbReference type="InterPro" id="IPR001525">
    <property type="entry name" value="C5_MeTfrase"/>
</dbReference>
<evidence type="ECO:0000313" key="4">
    <source>
        <dbReference type="EMBL" id="AZU61050.1"/>
    </source>
</evidence>
<dbReference type="SUPFAM" id="SSF53335">
    <property type="entry name" value="S-adenosyl-L-methionine-dependent methyltransferases"/>
    <property type="match status" value="1"/>
</dbReference>
<dbReference type="GO" id="GO:0032259">
    <property type="term" value="P:methylation"/>
    <property type="evidence" value="ECO:0007669"/>
    <property type="project" value="UniProtKB-KW"/>
</dbReference>
<evidence type="ECO:0000256" key="3">
    <source>
        <dbReference type="ARBA" id="ARBA00022747"/>
    </source>
</evidence>
<dbReference type="Pfam" id="PF00145">
    <property type="entry name" value="DNA_methylase"/>
    <property type="match status" value="1"/>
</dbReference>
<reference evidence="4 5" key="1">
    <citation type="submission" date="2017-07" db="EMBL/GenBank/DDBJ databases">
        <title>The complete genome sequence of Bacillus mesonae strain H20-5, an efficient strain improving plant abiotic stress resistance.</title>
        <authorList>
            <person name="Kim S.Y."/>
            <person name="Song H."/>
            <person name="Sang M.K."/>
            <person name="Weon H.-Y."/>
            <person name="Song J."/>
        </authorList>
    </citation>
    <scope>NUCLEOTIDE SEQUENCE [LARGE SCALE GENOMIC DNA]</scope>
    <source>
        <strain evidence="4 5">H20-5</strain>
    </source>
</reference>
<keyword evidence="5" id="KW-1185">Reference proteome</keyword>
<gene>
    <name evidence="4" type="ORF">CHR53_07170</name>
</gene>
<evidence type="ECO:0000256" key="2">
    <source>
        <dbReference type="ARBA" id="ARBA00022679"/>
    </source>
</evidence>
<dbReference type="Gene3D" id="3.40.50.150">
    <property type="entry name" value="Vaccinia Virus protein VP39"/>
    <property type="match status" value="1"/>
</dbReference>
<dbReference type="EMBL" id="CP022572">
    <property type="protein sequence ID" value="AZU61050.1"/>
    <property type="molecule type" value="Genomic_DNA"/>
</dbReference>
<keyword evidence="1 4" id="KW-0489">Methyltransferase</keyword>
<dbReference type="GO" id="GO:0008168">
    <property type="term" value="F:methyltransferase activity"/>
    <property type="evidence" value="ECO:0007669"/>
    <property type="project" value="UniProtKB-KW"/>
</dbReference>
<dbReference type="GO" id="GO:0009307">
    <property type="term" value="P:DNA restriction-modification system"/>
    <property type="evidence" value="ECO:0007669"/>
    <property type="project" value="UniProtKB-KW"/>
</dbReference>
<evidence type="ECO:0000313" key="5">
    <source>
        <dbReference type="Proteomes" id="UP000282892"/>
    </source>
</evidence>
<sequence length="209" mass="23876">MKILELFAGTRSIGNAFEAAGHEVYSVEWDEKHANIDWYADIGKITAADILERFGKPDVIWTSPDCTSYSIAAISHHRTREPDGNLAPKSDYAKFCDEVNENMLRLIRELNPKYYFIENPRGGMRKMRFMQGLPRYTVTYCQYGDIRMKPTDIFTNHPAPNFRPMCKNGDTCHVAAPRGAKTGTQGLKGSVERSRIPQELCEHIVRICW</sequence>